<gene>
    <name evidence="2" type="ORF">NDU88_002505</name>
</gene>
<evidence type="ECO:0000313" key="3">
    <source>
        <dbReference type="Proteomes" id="UP001066276"/>
    </source>
</evidence>
<organism evidence="2 3">
    <name type="scientific">Pleurodeles waltl</name>
    <name type="common">Iberian ribbed newt</name>
    <dbReference type="NCBI Taxonomy" id="8319"/>
    <lineage>
        <taxon>Eukaryota</taxon>
        <taxon>Metazoa</taxon>
        <taxon>Chordata</taxon>
        <taxon>Craniata</taxon>
        <taxon>Vertebrata</taxon>
        <taxon>Euteleostomi</taxon>
        <taxon>Amphibia</taxon>
        <taxon>Batrachia</taxon>
        <taxon>Caudata</taxon>
        <taxon>Salamandroidea</taxon>
        <taxon>Salamandridae</taxon>
        <taxon>Pleurodelinae</taxon>
        <taxon>Pleurodeles</taxon>
    </lineage>
</organism>
<feature type="region of interest" description="Disordered" evidence="1">
    <location>
        <begin position="37"/>
        <end position="71"/>
    </location>
</feature>
<keyword evidence="3" id="KW-1185">Reference proteome</keyword>
<dbReference type="Proteomes" id="UP001066276">
    <property type="component" value="Chromosome 11"/>
</dbReference>
<comment type="caution">
    <text evidence="2">The sequence shown here is derived from an EMBL/GenBank/DDBJ whole genome shotgun (WGS) entry which is preliminary data.</text>
</comment>
<dbReference type="EMBL" id="JANPWB010000015">
    <property type="protein sequence ID" value="KAJ1089354.1"/>
    <property type="molecule type" value="Genomic_DNA"/>
</dbReference>
<dbReference type="AlphaFoldDB" id="A0AAV7LFS0"/>
<protein>
    <submittedName>
        <fullName evidence="2">Uncharacterized protein</fullName>
    </submittedName>
</protein>
<evidence type="ECO:0000313" key="2">
    <source>
        <dbReference type="EMBL" id="KAJ1089354.1"/>
    </source>
</evidence>
<sequence length="71" mass="7612">MALPNIENVELSLDGRNHTLQEDTTRLLLTRIAINSVDPGTPLSGDRGQEIPKPKPSEGAAPKRYMTAGTG</sequence>
<reference evidence="2" key="1">
    <citation type="journal article" date="2022" name="bioRxiv">
        <title>Sequencing and chromosome-scale assembly of the giantPleurodeles waltlgenome.</title>
        <authorList>
            <person name="Brown T."/>
            <person name="Elewa A."/>
            <person name="Iarovenko S."/>
            <person name="Subramanian E."/>
            <person name="Araus A.J."/>
            <person name="Petzold A."/>
            <person name="Susuki M."/>
            <person name="Suzuki K.-i.T."/>
            <person name="Hayashi T."/>
            <person name="Toyoda A."/>
            <person name="Oliveira C."/>
            <person name="Osipova E."/>
            <person name="Leigh N.D."/>
            <person name="Simon A."/>
            <person name="Yun M.H."/>
        </authorList>
    </citation>
    <scope>NUCLEOTIDE SEQUENCE</scope>
    <source>
        <strain evidence="2">20211129_DDA</strain>
        <tissue evidence="2">Liver</tissue>
    </source>
</reference>
<name>A0AAV7LFS0_PLEWA</name>
<feature type="compositionally biased region" description="Basic and acidic residues" evidence="1">
    <location>
        <begin position="47"/>
        <end position="56"/>
    </location>
</feature>
<accession>A0AAV7LFS0</accession>
<proteinExistence type="predicted"/>
<evidence type="ECO:0000256" key="1">
    <source>
        <dbReference type="SAM" id="MobiDB-lite"/>
    </source>
</evidence>